<proteinExistence type="predicted"/>
<dbReference type="Proteomes" id="UP000027002">
    <property type="component" value="Chromosome 6"/>
</dbReference>
<feature type="region of interest" description="Disordered" evidence="1">
    <location>
        <begin position="175"/>
        <end position="196"/>
    </location>
</feature>
<sequence length="249" mass="27442">MAWSRQARLAPQTKASFVTALAAAGASCVSAILGGTPVPAGKYPCLVSLPRGSKCPLPRGRLLRRPAACTTRTQPDSLVVIVDPSGRMRVGNGHQRPRTLPWVGYSWPGSYVHRSREHEAILEFAVPVFSPRVCRKRVRPVLAEVGADNFCGEGRAAGSAGHGDGQRHWRALRGQRRRGGHRLLQRRQGGPDCHPGVATSMFEQMRFVANSYERNEVPYPYPYPYPEDEVAPGRARRRGARRERGEACD</sequence>
<dbReference type="KEGG" id="uvi:66068278"/>
<accession>A0A8E5HX65</accession>
<evidence type="ECO:0000313" key="2">
    <source>
        <dbReference type="EMBL" id="QUC23260.1"/>
    </source>
</evidence>
<dbReference type="GeneID" id="66068278"/>
<dbReference type="PROSITE" id="PS51257">
    <property type="entry name" value="PROKAR_LIPOPROTEIN"/>
    <property type="match status" value="1"/>
</dbReference>
<keyword evidence="3" id="KW-1185">Reference proteome</keyword>
<organism evidence="2 3">
    <name type="scientific">Ustilaginoidea virens</name>
    <name type="common">Rice false smut fungus</name>
    <name type="synonym">Villosiclava virens</name>
    <dbReference type="NCBI Taxonomy" id="1159556"/>
    <lineage>
        <taxon>Eukaryota</taxon>
        <taxon>Fungi</taxon>
        <taxon>Dikarya</taxon>
        <taxon>Ascomycota</taxon>
        <taxon>Pezizomycotina</taxon>
        <taxon>Sordariomycetes</taxon>
        <taxon>Hypocreomycetidae</taxon>
        <taxon>Hypocreales</taxon>
        <taxon>Clavicipitaceae</taxon>
        <taxon>Ustilaginoidea</taxon>
    </lineage>
</organism>
<feature type="region of interest" description="Disordered" evidence="1">
    <location>
        <begin position="221"/>
        <end position="249"/>
    </location>
</feature>
<name>A0A8E5HX65_USTVR</name>
<feature type="compositionally biased region" description="Basic residues" evidence="1">
    <location>
        <begin position="175"/>
        <end position="185"/>
    </location>
</feature>
<evidence type="ECO:0000256" key="1">
    <source>
        <dbReference type="SAM" id="MobiDB-lite"/>
    </source>
</evidence>
<reference evidence="2" key="1">
    <citation type="submission" date="2020-03" db="EMBL/GenBank/DDBJ databases">
        <title>A mixture of massive structural variations and highly conserved coding sequences in Ustilaginoidea virens genome.</title>
        <authorList>
            <person name="Zhang K."/>
            <person name="Zhao Z."/>
            <person name="Zhang Z."/>
            <person name="Li Y."/>
            <person name="Hsiang T."/>
            <person name="Sun W."/>
        </authorList>
    </citation>
    <scope>NUCLEOTIDE SEQUENCE</scope>
    <source>
        <strain evidence="2">UV-8b</strain>
    </source>
</reference>
<dbReference type="EMBL" id="CP072758">
    <property type="protein sequence ID" value="QUC23260.1"/>
    <property type="molecule type" value="Genomic_DNA"/>
</dbReference>
<evidence type="ECO:0000313" key="3">
    <source>
        <dbReference type="Proteomes" id="UP000027002"/>
    </source>
</evidence>
<dbReference type="AlphaFoldDB" id="A0A8E5HX65"/>
<dbReference type="RefSeq" id="XP_043000933.1">
    <property type="nucleotide sequence ID" value="XM_043144998.1"/>
</dbReference>
<protein>
    <submittedName>
        <fullName evidence="2">Uncharacterized protein</fullName>
    </submittedName>
</protein>
<gene>
    <name evidence="2" type="ORF">UV8b_07501</name>
</gene>